<keyword evidence="4 9" id="KW-0547">Nucleotide-binding</keyword>
<evidence type="ECO:0000256" key="1">
    <source>
        <dbReference type="ARBA" id="ARBA00004370"/>
    </source>
</evidence>
<evidence type="ECO:0000256" key="2">
    <source>
        <dbReference type="ARBA" id="ARBA00009280"/>
    </source>
</evidence>
<sequence length="364" mass="38903">MDIGDIPSVCVVINPNAVGAAGVLRELRALTGVTVHLLERSAPERLIAACAASMVEDVGVRFLAGGGDGTLAAVARAIAEACATLDLPPAALAPLALGTGNELSRVLGWGPSYGGGTLPRTLQSVARGRIVSLDQWKVWRQHVGEGNSQSSPTPLLGGSSQPTAQVSEELGFQCFFSMGFDAAISHEFTLQREKSPGSCSSVVRNKAWYAWFGACELFNQTSYLERDAVELRVDGMPVPLPEDINTVQLLNIHSSADGIDFFGTGRPSVKGELQTFQQPCIGDGLLEVVGTRGVSDLLSTRMRARHSFRLAQGRVVEIFLAASIPVQMDGETWIQTPCNFKVEHRSVAPYVVNDAGRTLNCELR</sequence>
<keyword evidence="3 9" id="KW-0808">Transferase</keyword>
<keyword evidence="7 9" id="KW-0067">ATP-binding</keyword>
<dbReference type="InterPro" id="IPR001206">
    <property type="entry name" value="Diacylglycerol_kinase_cat_dom"/>
</dbReference>
<evidence type="ECO:0000313" key="11">
    <source>
        <dbReference type="EMBL" id="KAK3275319.1"/>
    </source>
</evidence>
<evidence type="ECO:0000256" key="7">
    <source>
        <dbReference type="ARBA" id="ARBA00022840"/>
    </source>
</evidence>
<dbReference type="GO" id="GO:0004143">
    <property type="term" value="F:ATP-dependent diacylglycerol kinase activity"/>
    <property type="evidence" value="ECO:0007669"/>
    <property type="project" value="UniProtKB-EC"/>
</dbReference>
<keyword evidence="5" id="KW-0479">Metal-binding</keyword>
<dbReference type="PANTHER" id="PTHR11255:SF54">
    <property type="entry name" value="DIACYLGLYCEROL KINASE THETA"/>
    <property type="match status" value="1"/>
</dbReference>
<dbReference type="PROSITE" id="PS50146">
    <property type="entry name" value="DAGK"/>
    <property type="match status" value="1"/>
</dbReference>
<dbReference type="Proteomes" id="UP001190700">
    <property type="component" value="Unassembled WGS sequence"/>
</dbReference>
<evidence type="ECO:0000256" key="3">
    <source>
        <dbReference type="ARBA" id="ARBA00022679"/>
    </source>
</evidence>
<reference evidence="11 12" key="1">
    <citation type="journal article" date="2015" name="Genome Biol. Evol.">
        <title>Comparative Genomics of a Bacterivorous Green Alga Reveals Evolutionary Causalities and Consequences of Phago-Mixotrophic Mode of Nutrition.</title>
        <authorList>
            <person name="Burns J.A."/>
            <person name="Paasch A."/>
            <person name="Narechania A."/>
            <person name="Kim E."/>
        </authorList>
    </citation>
    <scope>NUCLEOTIDE SEQUENCE [LARGE SCALE GENOMIC DNA]</scope>
    <source>
        <strain evidence="11 12">PLY_AMNH</strain>
    </source>
</reference>
<dbReference type="InterPro" id="IPR017438">
    <property type="entry name" value="ATP-NAD_kinase_N"/>
</dbReference>
<keyword evidence="5" id="KW-0863">Zinc-finger</keyword>
<name>A0AAE0GC08_9CHLO</name>
<evidence type="ECO:0000256" key="5">
    <source>
        <dbReference type="ARBA" id="ARBA00022771"/>
    </source>
</evidence>
<dbReference type="Pfam" id="PF00609">
    <property type="entry name" value="DAGK_acc"/>
    <property type="match status" value="1"/>
</dbReference>
<keyword evidence="6 9" id="KW-0418">Kinase</keyword>
<accession>A0AAE0GC08</accession>
<dbReference type="Gene3D" id="2.60.200.40">
    <property type="match status" value="1"/>
</dbReference>
<evidence type="ECO:0000256" key="9">
    <source>
        <dbReference type="RuleBase" id="RU361128"/>
    </source>
</evidence>
<keyword evidence="12" id="KW-1185">Reference proteome</keyword>
<dbReference type="AlphaFoldDB" id="A0AAE0GC08"/>
<feature type="domain" description="DAGKc" evidence="10">
    <location>
        <begin position="4"/>
        <end position="142"/>
    </location>
</feature>
<dbReference type="InterPro" id="IPR000756">
    <property type="entry name" value="Diacylglycerol_kin_accessory"/>
</dbReference>
<comment type="catalytic activity">
    <reaction evidence="9">
        <text>a 1,2-diacyl-sn-glycerol + ATP = a 1,2-diacyl-sn-glycero-3-phosphate + ADP + H(+)</text>
        <dbReference type="Rhea" id="RHEA:10272"/>
        <dbReference type="ChEBI" id="CHEBI:15378"/>
        <dbReference type="ChEBI" id="CHEBI:17815"/>
        <dbReference type="ChEBI" id="CHEBI:30616"/>
        <dbReference type="ChEBI" id="CHEBI:58608"/>
        <dbReference type="ChEBI" id="CHEBI:456216"/>
        <dbReference type="EC" id="2.7.1.107"/>
    </reaction>
</comment>
<dbReference type="GO" id="GO:0007200">
    <property type="term" value="P:phospholipase C-activating G protein-coupled receptor signaling pathway"/>
    <property type="evidence" value="ECO:0007669"/>
    <property type="project" value="InterPro"/>
</dbReference>
<dbReference type="SUPFAM" id="SSF111331">
    <property type="entry name" value="NAD kinase/diacylglycerol kinase-like"/>
    <property type="match status" value="1"/>
</dbReference>
<evidence type="ECO:0000256" key="4">
    <source>
        <dbReference type="ARBA" id="ARBA00022741"/>
    </source>
</evidence>
<dbReference type="Pfam" id="PF00781">
    <property type="entry name" value="DAGK_cat"/>
    <property type="match status" value="1"/>
</dbReference>
<dbReference type="InterPro" id="IPR037607">
    <property type="entry name" value="DGK"/>
</dbReference>
<keyword evidence="8" id="KW-0472">Membrane</keyword>
<comment type="subcellular location">
    <subcellularLocation>
        <location evidence="1">Membrane</location>
    </subcellularLocation>
</comment>
<evidence type="ECO:0000256" key="8">
    <source>
        <dbReference type="ARBA" id="ARBA00023136"/>
    </source>
</evidence>
<proteinExistence type="inferred from homology"/>
<comment type="similarity">
    <text evidence="2 9">Belongs to the eukaryotic diacylglycerol kinase family.</text>
</comment>
<organism evidence="11 12">
    <name type="scientific">Cymbomonas tetramitiformis</name>
    <dbReference type="NCBI Taxonomy" id="36881"/>
    <lineage>
        <taxon>Eukaryota</taxon>
        <taxon>Viridiplantae</taxon>
        <taxon>Chlorophyta</taxon>
        <taxon>Pyramimonadophyceae</taxon>
        <taxon>Pyramimonadales</taxon>
        <taxon>Pyramimonadaceae</taxon>
        <taxon>Cymbomonas</taxon>
    </lineage>
</organism>
<dbReference type="InterPro" id="IPR016064">
    <property type="entry name" value="NAD/diacylglycerol_kinase_sf"/>
</dbReference>
<evidence type="ECO:0000259" key="10">
    <source>
        <dbReference type="PROSITE" id="PS50146"/>
    </source>
</evidence>
<dbReference type="GO" id="GO:0008270">
    <property type="term" value="F:zinc ion binding"/>
    <property type="evidence" value="ECO:0007669"/>
    <property type="project" value="UniProtKB-KW"/>
</dbReference>
<protein>
    <recommendedName>
        <fullName evidence="9">Diacylglycerol kinase</fullName>
        <shortName evidence="9">DAG kinase</shortName>
        <ecNumber evidence="9">2.7.1.107</ecNumber>
    </recommendedName>
</protein>
<dbReference type="EMBL" id="LGRX02007294">
    <property type="protein sequence ID" value="KAK3275319.1"/>
    <property type="molecule type" value="Genomic_DNA"/>
</dbReference>
<evidence type="ECO:0000313" key="12">
    <source>
        <dbReference type="Proteomes" id="UP001190700"/>
    </source>
</evidence>
<evidence type="ECO:0000256" key="6">
    <source>
        <dbReference type="ARBA" id="ARBA00022777"/>
    </source>
</evidence>
<dbReference type="PANTHER" id="PTHR11255">
    <property type="entry name" value="DIACYLGLYCEROL KINASE"/>
    <property type="match status" value="1"/>
</dbReference>
<dbReference type="SMART" id="SM00045">
    <property type="entry name" value="DAGKa"/>
    <property type="match status" value="1"/>
</dbReference>
<gene>
    <name evidence="11" type="ORF">CYMTET_16541</name>
</gene>
<dbReference type="GO" id="GO:0016020">
    <property type="term" value="C:membrane"/>
    <property type="evidence" value="ECO:0007669"/>
    <property type="project" value="UniProtKB-SubCell"/>
</dbReference>
<dbReference type="EC" id="2.7.1.107" evidence="9"/>
<dbReference type="GO" id="GO:0005524">
    <property type="term" value="F:ATP binding"/>
    <property type="evidence" value="ECO:0007669"/>
    <property type="project" value="UniProtKB-KW"/>
</dbReference>
<dbReference type="SMART" id="SM00046">
    <property type="entry name" value="DAGKc"/>
    <property type="match status" value="1"/>
</dbReference>
<comment type="caution">
    <text evidence="11">The sequence shown here is derived from an EMBL/GenBank/DDBJ whole genome shotgun (WGS) entry which is preliminary data.</text>
</comment>
<keyword evidence="5" id="KW-0862">Zinc</keyword>
<dbReference type="Gene3D" id="3.40.50.10330">
    <property type="entry name" value="Probable inorganic polyphosphate/atp-NAD kinase, domain 1"/>
    <property type="match status" value="1"/>
</dbReference>